<evidence type="ECO:0000313" key="2">
    <source>
        <dbReference type="Proteomes" id="UP000214720"/>
    </source>
</evidence>
<organism evidence="1 2">
    <name type="scientific">Caballeronia sordidicola</name>
    <name type="common">Burkholderia sordidicola</name>
    <dbReference type="NCBI Taxonomy" id="196367"/>
    <lineage>
        <taxon>Bacteria</taxon>
        <taxon>Pseudomonadati</taxon>
        <taxon>Pseudomonadota</taxon>
        <taxon>Betaproteobacteria</taxon>
        <taxon>Burkholderiales</taxon>
        <taxon>Burkholderiaceae</taxon>
        <taxon>Caballeronia</taxon>
    </lineage>
</organism>
<dbReference type="Proteomes" id="UP000214720">
    <property type="component" value="Unassembled WGS sequence"/>
</dbReference>
<comment type="caution">
    <text evidence="1">The sequence shown here is derived from an EMBL/GenBank/DDBJ whole genome shotgun (WGS) entry which is preliminary data.</text>
</comment>
<proteinExistence type="predicted"/>
<gene>
    <name evidence="1" type="ORF">BSU04_07510</name>
</gene>
<name>A0A226X8K3_CABSO</name>
<accession>A0A226X8K3</accession>
<reference evidence="2" key="1">
    <citation type="submission" date="2017-01" db="EMBL/GenBank/DDBJ databases">
        <title>Genome Analysis of Deinococcus marmoris KOPRI26562.</title>
        <authorList>
            <person name="Kim J.H."/>
            <person name="Oh H.-M."/>
        </authorList>
    </citation>
    <scope>NUCLEOTIDE SEQUENCE [LARGE SCALE GENOMIC DNA]</scope>
    <source>
        <strain evidence="2">PAMC 26633</strain>
    </source>
</reference>
<dbReference type="EMBL" id="MTHB01000043">
    <property type="protein sequence ID" value="OXC79300.1"/>
    <property type="molecule type" value="Genomic_DNA"/>
</dbReference>
<dbReference type="AlphaFoldDB" id="A0A226X8K3"/>
<evidence type="ECO:0000313" key="1">
    <source>
        <dbReference type="EMBL" id="OXC79300.1"/>
    </source>
</evidence>
<protein>
    <submittedName>
        <fullName evidence="1">Uncharacterized protein</fullName>
    </submittedName>
</protein>
<sequence>MLNPADVTAHRWKREWLDATARYRDEHSGILETVPASLTRRAGNMENY</sequence>